<feature type="transmembrane region" description="Helical" evidence="1">
    <location>
        <begin position="6"/>
        <end position="29"/>
    </location>
</feature>
<name>A0A0A9GLQ0_ARUDO</name>
<evidence type="ECO:0000313" key="2">
    <source>
        <dbReference type="EMBL" id="JAE25422.1"/>
    </source>
</evidence>
<reference evidence="2" key="2">
    <citation type="journal article" date="2015" name="Data Brief">
        <title>Shoot transcriptome of the giant reed, Arundo donax.</title>
        <authorList>
            <person name="Barrero R.A."/>
            <person name="Guerrero F.D."/>
            <person name="Moolhuijzen P."/>
            <person name="Goolsby J.A."/>
            <person name="Tidwell J."/>
            <person name="Bellgard S.E."/>
            <person name="Bellgard M.I."/>
        </authorList>
    </citation>
    <scope>NUCLEOTIDE SEQUENCE</scope>
    <source>
        <tissue evidence="2">Shoot tissue taken approximately 20 cm above the soil surface</tissue>
    </source>
</reference>
<keyword evidence="1" id="KW-0812">Transmembrane</keyword>
<evidence type="ECO:0000256" key="1">
    <source>
        <dbReference type="SAM" id="Phobius"/>
    </source>
</evidence>
<dbReference type="AlphaFoldDB" id="A0A0A9GLQ0"/>
<organism evidence="2">
    <name type="scientific">Arundo donax</name>
    <name type="common">Giant reed</name>
    <name type="synonym">Donax arundinaceus</name>
    <dbReference type="NCBI Taxonomy" id="35708"/>
    <lineage>
        <taxon>Eukaryota</taxon>
        <taxon>Viridiplantae</taxon>
        <taxon>Streptophyta</taxon>
        <taxon>Embryophyta</taxon>
        <taxon>Tracheophyta</taxon>
        <taxon>Spermatophyta</taxon>
        <taxon>Magnoliopsida</taxon>
        <taxon>Liliopsida</taxon>
        <taxon>Poales</taxon>
        <taxon>Poaceae</taxon>
        <taxon>PACMAD clade</taxon>
        <taxon>Arundinoideae</taxon>
        <taxon>Arundineae</taxon>
        <taxon>Arundo</taxon>
    </lineage>
</organism>
<sequence>MLLKVHSYALTFAVLIAMRCLIIFCAGICELC</sequence>
<dbReference type="EMBL" id="GBRH01172474">
    <property type="protein sequence ID" value="JAE25422.1"/>
    <property type="molecule type" value="Transcribed_RNA"/>
</dbReference>
<keyword evidence="1" id="KW-0472">Membrane</keyword>
<accession>A0A0A9GLQ0</accession>
<protein>
    <submittedName>
        <fullName evidence="2">Uncharacterized protein</fullName>
    </submittedName>
</protein>
<reference evidence="2" key="1">
    <citation type="submission" date="2014-09" db="EMBL/GenBank/DDBJ databases">
        <authorList>
            <person name="Magalhaes I.L.F."/>
            <person name="Oliveira U."/>
            <person name="Santos F.R."/>
            <person name="Vidigal T.H.D.A."/>
            <person name="Brescovit A.D."/>
            <person name="Santos A.J."/>
        </authorList>
    </citation>
    <scope>NUCLEOTIDE SEQUENCE</scope>
    <source>
        <tissue evidence="2">Shoot tissue taken approximately 20 cm above the soil surface</tissue>
    </source>
</reference>
<proteinExistence type="predicted"/>
<keyword evidence="1" id="KW-1133">Transmembrane helix</keyword>